<comment type="caution">
    <text evidence="2">The sequence shown here is derived from an EMBL/GenBank/DDBJ whole genome shotgun (WGS) entry which is preliminary data.</text>
</comment>
<evidence type="ECO:0008006" key="4">
    <source>
        <dbReference type="Google" id="ProtNLM"/>
    </source>
</evidence>
<keyword evidence="3" id="KW-1185">Reference proteome</keyword>
<feature type="signal peptide" evidence="1">
    <location>
        <begin position="1"/>
        <end position="29"/>
    </location>
</feature>
<evidence type="ECO:0000256" key="1">
    <source>
        <dbReference type="SAM" id="SignalP"/>
    </source>
</evidence>
<sequence length="1182" mass="126807">MKWTQIGSTVMALLLTVSSLPSISWGAEAAISPISSISSITPDANLFLDRVDRMFPDAAAVEKQLQFFTTNLLANQQPDGRIDNFPQKVTVNASTNSLVTGNVVSNPGFETGSASMPDSWTPEGTPAFSWVNDLQSSFEGSHMIKMEALTEGAGTIRQTLSNPLDVLVDYTAPASVVLKPDSLMILSAYVKTEELAVSPSGQGVFARISFKDANGADLAAPYMFKPEGGTDDWTEIRGLVTVPSVQPNQIVVEAGVDGAKGTVYWDGIRLMRVDTSISTASGTAGVQVSNKGTAAIPNASFDAATPVWGGKQWEGPNAVIVPSGEPGVAGNGGRITSSSTDTQASLSMPVSASSNGTRQFGGDYRMFSVKYKTLPGFTSAAGDGRGVAAKITFKDKNNVILGSHIMYGGATGGSWGEISGVFDTPYPVYSLNVDLMLDHAAGTVVFDNAAFIGMDQQASSTEAGFGAAGLFAYVWELTGKSDERLAKQARKAMDFYLHNRIQTADNPANADKVLVANSGAAYMPYSVSGSTTGADYPTTAFGLHNLASALTYGQDLFTPEQLSEGKAKAYSMWDWLTRVTKFSTQNSQNQALVALLGGIQLAVLYDDAALKNQIYTYYTQGIPGTNLPDIAFRDKAREVVDGKAIFYEVRGFDVSYAGVSLSDLAEIINEIPEEDAGFQGLKQIIRDDGKEMAEYFNSRLSADGWIFAGSRHNEGGGSSFNMGNFSGLSYWAQVLNSDLGRFLIKGLASATPSYGDTANLGHIAVHGPVAMHHTLSRYAWVKTEQQKQEDYTFRKGRVSAYFKNGNRQPLTLSVSGTDFTEQLIDTGTRTAAGPKIDRVMGMYFKDGEDRWQYDDVKSTTTNFATPNYDVRKDAGITGTKSNRTRQYYVTNGTVLYNVLAVRFSSEQSYKSLNQLIGLPYMSVSDAPYTPGSIDPGRVRINGIYAADGSPLLDLTADTGDAAAPVMRMGTAKVSGWPILKAVNAPAGGTAKPTWLSSADLNALSPGFTTTNGKVMDDLYTKALWDPTNVRTSDNNGSIVQFANSDQVMVQLTDAPAAMDYHEGDWVCFVAKYAPDTDNGSFTVQSVQAYADRSDVLQSIVIEDEGMKLVIDGENDMFLDKTAQSVRLNGQPGKVDDFIRVTEALGRSVGQGKAQFPYTYDFNGDGAVDIVDLSLLGVYLNKP</sequence>
<dbReference type="Proteomes" id="UP000215509">
    <property type="component" value="Unassembled WGS sequence"/>
</dbReference>
<dbReference type="PROSITE" id="PS00018">
    <property type="entry name" value="EF_HAND_1"/>
    <property type="match status" value="1"/>
</dbReference>
<feature type="chain" id="PRO_5011968890" description="Dockerin domain-containing protein" evidence="1">
    <location>
        <begin position="30"/>
        <end position="1182"/>
    </location>
</feature>
<dbReference type="OrthoDB" id="2482616at2"/>
<accession>A0A229UQ45</accession>
<evidence type="ECO:0000313" key="3">
    <source>
        <dbReference type="Proteomes" id="UP000215509"/>
    </source>
</evidence>
<dbReference type="EMBL" id="NMQW01000022">
    <property type="protein sequence ID" value="OXM85401.1"/>
    <property type="molecule type" value="Genomic_DNA"/>
</dbReference>
<dbReference type="InterPro" id="IPR008929">
    <property type="entry name" value="Chondroitin_lyas"/>
</dbReference>
<dbReference type="RefSeq" id="WP_094015762.1">
    <property type="nucleotide sequence ID" value="NZ_NMQW01000022.1"/>
</dbReference>
<organism evidence="2 3">
    <name type="scientific">Paenibacillus rigui</name>
    <dbReference type="NCBI Taxonomy" id="554312"/>
    <lineage>
        <taxon>Bacteria</taxon>
        <taxon>Bacillati</taxon>
        <taxon>Bacillota</taxon>
        <taxon>Bacilli</taxon>
        <taxon>Bacillales</taxon>
        <taxon>Paenibacillaceae</taxon>
        <taxon>Paenibacillus</taxon>
    </lineage>
</organism>
<evidence type="ECO:0000313" key="2">
    <source>
        <dbReference type="EMBL" id="OXM85401.1"/>
    </source>
</evidence>
<protein>
    <recommendedName>
        <fullName evidence="4">Dockerin domain-containing protein</fullName>
    </recommendedName>
</protein>
<dbReference type="SUPFAM" id="SSF48230">
    <property type="entry name" value="Chondroitin AC/alginate lyase"/>
    <property type="match status" value="1"/>
</dbReference>
<name>A0A229UQ45_9BACL</name>
<gene>
    <name evidence="2" type="ORF">CF651_15410</name>
</gene>
<dbReference type="SUPFAM" id="SSF49785">
    <property type="entry name" value="Galactose-binding domain-like"/>
    <property type="match status" value="1"/>
</dbReference>
<dbReference type="Gene3D" id="2.60.120.260">
    <property type="entry name" value="Galactose-binding domain-like"/>
    <property type="match status" value="2"/>
</dbReference>
<dbReference type="InterPro" id="IPR018247">
    <property type="entry name" value="EF_Hand_1_Ca_BS"/>
</dbReference>
<reference evidence="2 3" key="1">
    <citation type="submission" date="2017-07" db="EMBL/GenBank/DDBJ databases">
        <title>Genome sequencing and assembly of Paenibacillus rigui.</title>
        <authorList>
            <person name="Mayilraj S."/>
        </authorList>
    </citation>
    <scope>NUCLEOTIDE SEQUENCE [LARGE SCALE GENOMIC DNA]</scope>
    <source>
        <strain evidence="2 3">JCM 16352</strain>
    </source>
</reference>
<dbReference type="InterPro" id="IPR008979">
    <property type="entry name" value="Galactose-bd-like_sf"/>
</dbReference>
<dbReference type="AlphaFoldDB" id="A0A229UQ45"/>
<proteinExistence type="predicted"/>
<keyword evidence="1" id="KW-0732">Signal</keyword>